<keyword evidence="4" id="KW-1185">Reference proteome</keyword>
<keyword evidence="2" id="KW-0812">Transmembrane</keyword>
<reference evidence="3" key="1">
    <citation type="submission" date="2023-10" db="EMBL/GenBank/DDBJ databases">
        <authorList>
            <person name="Chen Y."/>
            <person name="Shah S."/>
            <person name="Dougan E. K."/>
            <person name="Thang M."/>
            <person name="Chan C."/>
        </authorList>
    </citation>
    <scope>NUCLEOTIDE SEQUENCE [LARGE SCALE GENOMIC DNA]</scope>
</reference>
<feature type="transmembrane region" description="Helical" evidence="2">
    <location>
        <begin position="72"/>
        <end position="89"/>
    </location>
</feature>
<feature type="transmembrane region" description="Helical" evidence="2">
    <location>
        <begin position="130"/>
        <end position="147"/>
    </location>
</feature>
<feature type="transmembrane region" description="Helical" evidence="2">
    <location>
        <begin position="159"/>
        <end position="181"/>
    </location>
</feature>
<proteinExistence type="predicted"/>
<protein>
    <submittedName>
        <fullName evidence="3">Uncharacterized protein</fullName>
    </submittedName>
</protein>
<keyword evidence="2" id="KW-0472">Membrane</keyword>
<evidence type="ECO:0000313" key="3">
    <source>
        <dbReference type="EMBL" id="CAK0880759.1"/>
    </source>
</evidence>
<evidence type="ECO:0000256" key="1">
    <source>
        <dbReference type="SAM" id="MobiDB-lite"/>
    </source>
</evidence>
<feature type="non-terminal residue" evidence="3">
    <location>
        <position position="1"/>
    </location>
</feature>
<evidence type="ECO:0000256" key="2">
    <source>
        <dbReference type="SAM" id="Phobius"/>
    </source>
</evidence>
<comment type="caution">
    <text evidence="3">The sequence shown here is derived from an EMBL/GenBank/DDBJ whole genome shotgun (WGS) entry which is preliminary data.</text>
</comment>
<evidence type="ECO:0000313" key="4">
    <source>
        <dbReference type="Proteomes" id="UP001189429"/>
    </source>
</evidence>
<feature type="region of interest" description="Disordered" evidence="1">
    <location>
        <begin position="233"/>
        <end position="268"/>
    </location>
</feature>
<keyword evidence="2" id="KW-1133">Transmembrane helix</keyword>
<feature type="compositionally biased region" description="Basic residues" evidence="1">
    <location>
        <begin position="241"/>
        <end position="250"/>
    </location>
</feature>
<feature type="transmembrane region" description="Helical" evidence="2">
    <location>
        <begin position="201"/>
        <end position="223"/>
    </location>
</feature>
<sequence length="295" mass="30079">VSTFLASLSRRGTPGAAVLGRSVLLGGEPLDLSGHDSLKLGVHSAQGLRLFGAAARVALLARSSDYAMEGPLGGTVTAAFEVAALLVLLGMSRGAIFKAPASVLLAGSGAAVFAFRNRLNLSGDAVSDSLFVLAHCCDLLAALAYLLRAALIEGSGWGGVSVGFAHALMPLQASLSAYYFLQAFPFSAELVAQGQPFAVLQAANTVACGAYLAAAALYVAECLEEGRRARRRAAGAALAPGRRRVRPHARARPEPPPAPAAAPLASAAAPVDMDRSVLPLGSTIASKPPGSTRTR</sequence>
<feature type="transmembrane region" description="Helical" evidence="2">
    <location>
        <begin position="96"/>
        <end position="115"/>
    </location>
</feature>
<name>A0ABN9W3V2_9DINO</name>
<organism evidence="3 4">
    <name type="scientific">Prorocentrum cordatum</name>
    <dbReference type="NCBI Taxonomy" id="2364126"/>
    <lineage>
        <taxon>Eukaryota</taxon>
        <taxon>Sar</taxon>
        <taxon>Alveolata</taxon>
        <taxon>Dinophyceae</taxon>
        <taxon>Prorocentrales</taxon>
        <taxon>Prorocentraceae</taxon>
        <taxon>Prorocentrum</taxon>
    </lineage>
</organism>
<accession>A0ABN9W3V2</accession>
<gene>
    <name evidence="3" type="ORF">PCOR1329_LOCUS63804</name>
</gene>
<dbReference type="Proteomes" id="UP001189429">
    <property type="component" value="Unassembled WGS sequence"/>
</dbReference>
<dbReference type="EMBL" id="CAUYUJ010018114">
    <property type="protein sequence ID" value="CAK0880759.1"/>
    <property type="molecule type" value="Genomic_DNA"/>
</dbReference>